<proteinExistence type="predicted"/>
<dbReference type="InterPro" id="IPR022894">
    <property type="entry name" value="Oligoribonuclease"/>
</dbReference>
<dbReference type="PANTHER" id="PTHR11046">
    <property type="entry name" value="OLIGORIBONUCLEASE, MITOCHONDRIAL"/>
    <property type="match status" value="1"/>
</dbReference>
<dbReference type="PANTHER" id="PTHR11046:SF25">
    <property type="match status" value="1"/>
</dbReference>
<gene>
    <name evidence="3" type="ORF">UPYG_G00080460</name>
</gene>
<keyword evidence="1" id="KW-0540">Nuclease</keyword>
<evidence type="ECO:0000313" key="3">
    <source>
        <dbReference type="EMBL" id="KAL1007001.1"/>
    </source>
</evidence>
<name>A0ABD0XY36_UMBPY</name>
<dbReference type="Proteomes" id="UP001557470">
    <property type="component" value="Unassembled WGS sequence"/>
</dbReference>
<accession>A0ABD0XY36</accession>
<protein>
    <submittedName>
        <fullName evidence="3">Uncharacterized protein</fullName>
    </submittedName>
</protein>
<reference evidence="3 4" key="1">
    <citation type="submission" date="2024-06" db="EMBL/GenBank/DDBJ databases">
        <authorList>
            <person name="Pan Q."/>
            <person name="Wen M."/>
            <person name="Jouanno E."/>
            <person name="Zahm M."/>
            <person name="Klopp C."/>
            <person name="Cabau C."/>
            <person name="Louis A."/>
            <person name="Berthelot C."/>
            <person name="Parey E."/>
            <person name="Roest Crollius H."/>
            <person name="Montfort J."/>
            <person name="Robinson-Rechavi M."/>
            <person name="Bouchez O."/>
            <person name="Lampietro C."/>
            <person name="Lopez Roques C."/>
            <person name="Donnadieu C."/>
            <person name="Postlethwait J."/>
            <person name="Bobe J."/>
            <person name="Verreycken H."/>
            <person name="Guiguen Y."/>
        </authorList>
    </citation>
    <scope>NUCLEOTIDE SEQUENCE [LARGE SCALE GENOMIC DNA]</scope>
    <source>
        <strain evidence="3">Up_M1</strain>
        <tissue evidence="3">Testis</tissue>
    </source>
</reference>
<evidence type="ECO:0000256" key="1">
    <source>
        <dbReference type="ARBA" id="ARBA00022722"/>
    </source>
</evidence>
<comment type="caution">
    <text evidence="3">The sequence shown here is derived from an EMBL/GenBank/DDBJ whole genome shotgun (WGS) entry which is preliminary data.</text>
</comment>
<dbReference type="AlphaFoldDB" id="A0ABD0XY36"/>
<organism evidence="3 4">
    <name type="scientific">Umbra pygmaea</name>
    <name type="common">Eastern mudminnow</name>
    <dbReference type="NCBI Taxonomy" id="75934"/>
    <lineage>
        <taxon>Eukaryota</taxon>
        <taxon>Metazoa</taxon>
        <taxon>Chordata</taxon>
        <taxon>Craniata</taxon>
        <taxon>Vertebrata</taxon>
        <taxon>Euteleostomi</taxon>
        <taxon>Actinopterygii</taxon>
        <taxon>Neopterygii</taxon>
        <taxon>Teleostei</taxon>
        <taxon>Protacanthopterygii</taxon>
        <taxon>Esociformes</taxon>
        <taxon>Umbridae</taxon>
        <taxon>Umbra</taxon>
    </lineage>
</organism>
<sequence>MDVEVSQALPVMLNNVGNEANHFISLKDYYTATVPQPTVCESIIDLTDITQAPICDSGIDLTAHVPQSNICETIVDLTDHDPQPNICEIIVDLTDHDQATMPNTFVIDLTDETVDLPCQGNGADYSQLDKCRDIIKNIVICDQVQQKSLIFSKLATCLDQTSEKTFNQILAEYKSEILPLIVEEYNDLTCTKKTIMSLVNELFCGLNLIDGFDQQAKTTLLLWENMILGDEKTDTRRIGKTDIEAGTVNLIRNVCDAVKEQCKVDGEYLEFRTFLTSRGEFDDVPISLNSQKRIDSLFHIGAGVYSIFEDMVEFTSGCIDQSGLLAEVSADFNVLPFKAGCRALGLISKQIIDPIWKALTSKGNVLEMDLRYKILLTKLKDWQEDARDIVGGTASLFDDIEVPKDLVFCRLTTWTDTDFFEMTVQIVELLLKSFLKVCSKVLTFELGSSDLTNRMESGKASKMTSPIKPHSEKKALKNLCPARKSHTVAQHNYMPDESMDKSAIDVMDLTEPDIEEKFTRSNTKNSLDKQTCNIKSLETAKEKAVSRLIPVKEAMGLVISPGQTATVMRQSRLTKPDRSIQIVIGENVKPGLRLKVERPTHQSTVQNKAHKKQKTSVHQKAKPYEQHASTCFSTTQKAGDGRMESYLNEEMKRYGGLWKKEKDVDEKLASLLDDEDRYAAVVSQLLFRRFVLGAKNERGVFNTSVSGRILDLEELVLNLKSSISNKRLMCSEESQFDVQ</sequence>
<feature type="compositionally biased region" description="Basic residues" evidence="2">
    <location>
        <begin position="608"/>
        <end position="621"/>
    </location>
</feature>
<dbReference type="EMBL" id="JAGEUA010000002">
    <property type="protein sequence ID" value="KAL1007001.1"/>
    <property type="molecule type" value="Genomic_DNA"/>
</dbReference>
<keyword evidence="4" id="KW-1185">Reference proteome</keyword>
<evidence type="ECO:0000313" key="4">
    <source>
        <dbReference type="Proteomes" id="UP001557470"/>
    </source>
</evidence>
<keyword evidence="1" id="KW-0378">Hydrolase</keyword>
<evidence type="ECO:0000256" key="2">
    <source>
        <dbReference type="SAM" id="MobiDB-lite"/>
    </source>
</evidence>
<feature type="region of interest" description="Disordered" evidence="2">
    <location>
        <begin position="600"/>
        <end position="627"/>
    </location>
</feature>
<dbReference type="GO" id="GO:0004518">
    <property type="term" value="F:nuclease activity"/>
    <property type="evidence" value="ECO:0007669"/>
    <property type="project" value="UniProtKB-KW"/>
</dbReference>